<dbReference type="FunCoup" id="A0A1Y5T7S6">
    <property type="interactions" value="512"/>
</dbReference>
<dbReference type="GO" id="GO:0008718">
    <property type="term" value="F:D-amino-acid dehydrogenase activity"/>
    <property type="evidence" value="ECO:0007669"/>
    <property type="project" value="TreeGrafter"/>
</dbReference>
<keyword evidence="5" id="KW-1185">Reference proteome</keyword>
<feature type="domain" description="FAD dependent oxidoreductase" evidence="3">
    <location>
        <begin position="2"/>
        <end position="398"/>
    </location>
</feature>
<dbReference type="NCBIfam" id="NF001933">
    <property type="entry name" value="PRK00711.1"/>
    <property type="match status" value="1"/>
</dbReference>
<evidence type="ECO:0000256" key="2">
    <source>
        <dbReference type="ARBA" id="ARBA00023002"/>
    </source>
</evidence>
<accession>A0A1Y5T7S6</accession>
<name>A0A1Y5T7S6_9PROT</name>
<dbReference type="InParanoid" id="A0A1Y5T7S6"/>
<dbReference type="GO" id="GO:0005737">
    <property type="term" value="C:cytoplasm"/>
    <property type="evidence" value="ECO:0007669"/>
    <property type="project" value="TreeGrafter"/>
</dbReference>
<dbReference type="InterPro" id="IPR036188">
    <property type="entry name" value="FAD/NAD-bd_sf"/>
</dbReference>
<dbReference type="GO" id="GO:0055130">
    <property type="term" value="P:D-alanine catabolic process"/>
    <property type="evidence" value="ECO:0007669"/>
    <property type="project" value="TreeGrafter"/>
</dbReference>
<dbReference type="EC" id="1.4.99.6" evidence="4"/>
<dbReference type="PANTHER" id="PTHR13847:SF280">
    <property type="entry name" value="D-AMINO ACID DEHYDROGENASE"/>
    <property type="match status" value="1"/>
</dbReference>
<dbReference type="Gene3D" id="3.50.50.60">
    <property type="entry name" value="FAD/NAD(P)-binding domain"/>
    <property type="match status" value="2"/>
</dbReference>
<dbReference type="OrthoDB" id="9805337at2"/>
<protein>
    <submittedName>
        <fullName evidence="4">D-amino acid dehydrogenase small subunit</fullName>
        <ecNumber evidence="4">1.4.99.6</ecNumber>
    </submittedName>
</protein>
<dbReference type="Gene3D" id="3.30.9.10">
    <property type="entry name" value="D-Amino Acid Oxidase, subunit A, domain 2"/>
    <property type="match status" value="1"/>
</dbReference>
<dbReference type="EMBL" id="FWFR01000002">
    <property type="protein sequence ID" value="SLN57346.1"/>
    <property type="molecule type" value="Genomic_DNA"/>
</dbReference>
<proteinExistence type="inferred from homology"/>
<sequence length="427" mass="44938">MKVIVLGAGVVGVSLAYMLAGDGHEVVVLERRDGAALGTSFANGGQISASQPFPWASGKVPGRLIRWLGRDDAPLAVRLRADPAMWSWALRFLMRCTTARNLDGAGRALRLAMFSRGELRRLRHELGLSYDAEERGILKLYRDPRSLEEAAAHAEWLGARGIAQTLLDRDGCVAVEPALATGAAGIAGGTYTAEDESGDAHRYTRALAERGAALGVVFRFDTAVRALEADGARIVAAATDAGPVRGDAFVLAAGVDAPALVRPLGLRLPVYPVKGYSVTIPVGGSNAAPHVSITDEDRYVVMSRLGDRLRAAGTAELAGHDTTPNRRRSGAVLDAVMSLFPDAGDAGAATHWAGLRPMTPDGVPLIGPTPYANLFLDTGHGTLGWTMAAGSARVLAELVAGRPSPIDLDGLTMQRFQKGRGRARETG</sequence>
<dbReference type="GO" id="GO:0005886">
    <property type="term" value="C:plasma membrane"/>
    <property type="evidence" value="ECO:0007669"/>
    <property type="project" value="TreeGrafter"/>
</dbReference>
<evidence type="ECO:0000256" key="1">
    <source>
        <dbReference type="ARBA" id="ARBA00009410"/>
    </source>
</evidence>
<comment type="similarity">
    <text evidence="1">Belongs to the DadA oxidoreductase family.</text>
</comment>
<dbReference type="SUPFAM" id="SSF51905">
    <property type="entry name" value="FAD/NAD(P)-binding domain"/>
    <property type="match status" value="1"/>
</dbReference>
<dbReference type="RefSeq" id="WP_085883850.1">
    <property type="nucleotide sequence ID" value="NZ_FWFR01000002.1"/>
</dbReference>
<dbReference type="AlphaFoldDB" id="A0A1Y5T7S6"/>
<keyword evidence="2 4" id="KW-0560">Oxidoreductase</keyword>
<gene>
    <name evidence="4" type="primary">dadA_1</name>
    <name evidence="4" type="ORF">OCH7691_02504</name>
</gene>
<dbReference type="Proteomes" id="UP000193200">
    <property type="component" value="Unassembled WGS sequence"/>
</dbReference>
<dbReference type="Pfam" id="PF01266">
    <property type="entry name" value="DAO"/>
    <property type="match status" value="1"/>
</dbReference>
<evidence type="ECO:0000313" key="5">
    <source>
        <dbReference type="Proteomes" id="UP000193200"/>
    </source>
</evidence>
<evidence type="ECO:0000313" key="4">
    <source>
        <dbReference type="EMBL" id="SLN57346.1"/>
    </source>
</evidence>
<dbReference type="PANTHER" id="PTHR13847">
    <property type="entry name" value="SARCOSINE DEHYDROGENASE-RELATED"/>
    <property type="match status" value="1"/>
</dbReference>
<reference evidence="4 5" key="1">
    <citation type="submission" date="2017-03" db="EMBL/GenBank/DDBJ databases">
        <authorList>
            <person name="Afonso C.L."/>
            <person name="Miller P.J."/>
            <person name="Scott M.A."/>
            <person name="Spackman E."/>
            <person name="Goraichik I."/>
            <person name="Dimitrov K.M."/>
            <person name="Suarez D.L."/>
            <person name="Swayne D.E."/>
        </authorList>
    </citation>
    <scope>NUCLEOTIDE SEQUENCE [LARGE SCALE GENOMIC DNA]</scope>
    <source>
        <strain evidence="4 5">CECT 7691</strain>
    </source>
</reference>
<dbReference type="SUPFAM" id="SSF54373">
    <property type="entry name" value="FAD-linked reductases, C-terminal domain"/>
    <property type="match status" value="1"/>
</dbReference>
<dbReference type="InterPro" id="IPR006076">
    <property type="entry name" value="FAD-dep_OxRdtase"/>
</dbReference>
<evidence type="ECO:0000259" key="3">
    <source>
        <dbReference type="Pfam" id="PF01266"/>
    </source>
</evidence>
<organism evidence="4 5">
    <name type="scientific">Oceanibacterium hippocampi</name>
    <dbReference type="NCBI Taxonomy" id="745714"/>
    <lineage>
        <taxon>Bacteria</taxon>
        <taxon>Pseudomonadati</taxon>
        <taxon>Pseudomonadota</taxon>
        <taxon>Alphaproteobacteria</taxon>
        <taxon>Sneathiellales</taxon>
        <taxon>Sneathiellaceae</taxon>
        <taxon>Oceanibacterium</taxon>
    </lineage>
</organism>